<dbReference type="KEGG" id="rsq:Rsph17025_4384"/>
<evidence type="ECO:0000313" key="2">
    <source>
        <dbReference type="EMBL" id="ABP73229.1"/>
    </source>
</evidence>
<geneLocation type="plasmid" evidence="2">
    <name>pRSPA04</name>
</geneLocation>
<sequence length="324" mass="36117">MPDQEIPDPELVEEDDAADLPEDPHFPKTCQWTSERAALAHFASYYGATQSQQHIKPLHWYVACRLVIEGGFRPDEITPRPPFDFKKKKGEWHLSYNPELSRGGEATVLGGLKTKNVDIVVNKPGLGPVLAVSCKGMTGAFRNLTNRMEETIGECTNLHITYPAMVFGYLFVIRANRLIEQAVAIAGDEDAPAARQLKANDIAMAAGGEPVESIIRFHSALRELTGRRGIRNDVSRYEAVSLALVEMADAEMGALLPTYPDEDSPLRLERFFETLYLRYDERYVYSAPDLKSVTQRLEWSPNSAALQIGDKGPPPIDYAPRLAE</sequence>
<proteinExistence type="predicted"/>
<gene>
    <name evidence="2" type="ordered locus">Rsph17025_4384</name>
</gene>
<protein>
    <submittedName>
        <fullName evidence="2">Uncharacterized protein</fullName>
    </submittedName>
</protein>
<organism evidence="2">
    <name type="scientific">Cereibacter sphaeroides (strain ATCC 17025 / ATH 2.4.3)</name>
    <name type="common">Rhodobacter sphaeroides</name>
    <dbReference type="NCBI Taxonomy" id="349102"/>
    <lineage>
        <taxon>Bacteria</taxon>
        <taxon>Pseudomonadati</taxon>
        <taxon>Pseudomonadota</taxon>
        <taxon>Alphaproteobacteria</taxon>
        <taxon>Rhodobacterales</taxon>
        <taxon>Paracoccaceae</taxon>
        <taxon>Cereibacter</taxon>
    </lineage>
</organism>
<dbReference type="EMBL" id="CP000665">
    <property type="protein sequence ID" value="ABP73229.1"/>
    <property type="molecule type" value="Genomic_DNA"/>
</dbReference>
<accession>A4X0R5</accession>
<feature type="region of interest" description="Disordered" evidence="1">
    <location>
        <begin position="1"/>
        <end position="24"/>
    </location>
</feature>
<dbReference type="BioCyc" id="RSPH349102:G1G8M-4527-MONOMER"/>
<feature type="compositionally biased region" description="Acidic residues" evidence="1">
    <location>
        <begin position="1"/>
        <end position="21"/>
    </location>
</feature>
<dbReference type="HOGENOM" id="CLU_857605_0_0_5"/>
<dbReference type="AlphaFoldDB" id="A4X0R5"/>
<evidence type="ECO:0000256" key="1">
    <source>
        <dbReference type="SAM" id="MobiDB-lite"/>
    </source>
</evidence>
<name>A4X0R5_CERS5</name>
<keyword evidence="2" id="KW-0614">Plasmid</keyword>
<reference evidence="2" key="1">
    <citation type="submission" date="2007-04" db="EMBL/GenBank/DDBJ databases">
        <title>Complete sequence of plasmid pRSPA04 of Rhodobacter sphaeroides ATCC 17025.</title>
        <authorList>
            <consortium name="US DOE Joint Genome Institute"/>
            <person name="Copeland A."/>
            <person name="Lucas S."/>
            <person name="Lapidus A."/>
            <person name="Barry K."/>
            <person name="Detter J.C."/>
            <person name="Glavina del Rio T."/>
            <person name="Hammon N."/>
            <person name="Israni S."/>
            <person name="Dalin E."/>
            <person name="Tice H."/>
            <person name="Pitluck S."/>
            <person name="Chertkov O."/>
            <person name="Brettin T."/>
            <person name="Bruce D."/>
            <person name="Han C."/>
            <person name="Schmutz J."/>
            <person name="Larimer F."/>
            <person name="Land M."/>
            <person name="Hauser L."/>
            <person name="Kyrpides N."/>
            <person name="Kim E."/>
            <person name="Richardson P."/>
            <person name="Mackenzie C."/>
            <person name="Choudhary M."/>
            <person name="Donohue T.J."/>
            <person name="Kaplan S."/>
        </authorList>
    </citation>
    <scope>NUCLEOTIDE SEQUENCE [LARGE SCALE GENOMIC DNA]</scope>
    <source>
        <strain evidence="2">ATCC 17025</strain>
        <plasmid evidence="2">pRSPA04</plasmid>
    </source>
</reference>